<evidence type="ECO:0000313" key="1">
    <source>
        <dbReference type="EMBL" id="OUJ74252.1"/>
    </source>
</evidence>
<organism evidence="1 2">
    <name type="scientific">Hymenobacter crusticola</name>
    <dbReference type="NCBI Taxonomy" id="1770526"/>
    <lineage>
        <taxon>Bacteria</taxon>
        <taxon>Pseudomonadati</taxon>
        <taxon>Bacteroidota</taxon>
        <taxon>Cytophagia</taxon>
        <taxon>Cytophagales</taxon>
        <taxon>Hymenobacteraceae</taxon>
        <taxon>Hymenobacter</taxon>
    </lineage>
</organism>
<proteinExistence type="predicted"/>
<dbReference type="EMBL" id="MTSE01000004">
    <property type="protein sequence ID" value="OUJ74252.1"/>
    <property type="molecule type" value="Genomic_DNA"/>
</dbReference>
<dbReference type="AlphaFoldDB" id="A0A243WF22"/>
<gene>
    <name evidence="1" type="ORF">BXP70_11035</name>
</gene>
<reference evidence="1 2" key="1">
    <citation type="submission" date="2017-01" db="EMBL/GenBank/DDBJ databases">
        <title>A new Hymenobacter.</title>
        <authorList>
            <person name="Liang Y."/>
            <person name="Feng F."/>
        </authorList>
    </citation>
    <scope>NUCLEOTIDE SEQUENCE [LARGE SCALE GENOMIC DNA]</scope>
    <source>
        <strain evidence="1">MIMBbqt21</strain>
    </source>
</reference>
<protein>
    <submittedName>
        <fullName evidence="1">Uncharacterized protein</fullName>
    </submittedName>
</protein>
<comment type="caution">
    <text evidence="1">The sequence shown here is derived from an EMBL/GenBank/DDBJ whole genome shotgun (WGS) entry which is preliminary data.</text>
</comment>
<sequence length="92" mass="9923">MRLNDQPSLITILFYVAGVAFPTSLIETVQIEGCVPATQRPMRTTTAKIIAELCVRRESTLMPSIAIFNKATVVVMVNGAAFEASIPIPDTA</sequence>
<name>A0A243WF22_9BACT</name>
<dbReference type="Proteomes" id="UP000194873">
    <property type="component" value="Unassembled WGS sequence"/>
</dbReference>
<keyword evidence="2" id="KW-1185">Reference proteome</keyword>
<evidence type="ECO:0000313" key="2">
    <source>
        <dbReference type="Proteomes" id="UP000194873"/>
    </source>
</evidence>
<accession>A0A243WF22</accession>